<evidence type="ECO:0000313" key="1">
    <source>
        <dbReference type="EMBL" id="RMV86939.1"/>
    </source>
</evidence>
<dbReference type="AlphaFoldDB" id="A0A3M6G1Y5"/>
<dbReference type="Proteomes" id="UP000271531">
    <property type="component" value="Unassembled WGS sequence"/>
</dbReference>
<sequence>MLILISRIQYQSELTAPILIILKTITQMKAKDIIEKVDFKTYVSSNLCDPITRKLIKKPKISDISSLLPPEVSIYDDQNKNTLKFIIEFRASNLAAQGRQLNGADLCAASLEASKDEALRSWVTLEIENYLVIFIINSESFEIDGCMSLR</sequence>
<accession>A0A3M6G1Y5</accession>
<protein>
    <submittedName>
        <fullName evidence="1">Uncharacterized protein</fullName>
    </submittedName>
</protein>
<organism evidence="1 2">
    <name type="scientific">Pseudomonas amygdali pv. tabaci</name>
    <name type="common">Pseudomonas syringae pv. tabaci</name>
    <dbReference type="NCBI Taxonomy" id="322"/>
    <lineage>
        <taxon>Bacteria</taxon>
        <taxon>Pseudomonadati</taxon>
        <taxon>Pseudomonadota</taxon>
        <taxon>Gammaproteobacteria</taxon>
        <taxon>Pseudomonadales</taxon>
        <taxon>Pseudomonadaceae</taxon>
        <taxon>Pseudomonas</taxon>
        <taxon>Pseudomonas amygdali</taxon>
    </lineage>
</organism>
<name>A0A3M6G1Y5_PSEAJ</name>
<proteinExistence type="predicted"/>
<dbReference type="EMBL" id="RBVA01000913">
    <property type="protein sequence ID" value="RMV86939.1"/>
    <property type="molecule type" value="Genomic_DNA"/>
</dbReference>
<reference evidence="1 2" key="1">
    <citation type="submission" date="2018-08" db="EMBL/GenBank/DDBJ databases">
        <title>Recombination of ecologically and evolutionarily significant loci maintains genetic cohesion in the Pseudomonas syringae species complex.</title>
        <authorList>
            <person name="Dillon M."/>
            <person name="Thakur S."/>
            <person name="Almeida R.N.D."/>
            <person name="Weir B.S."/>
            <person name="Guttman D.S."/>
        </authorList>
    </citation>
    <scope>NUCLEOTIDE SEQUENCE [LARGE SCALE GENOMIC DNA]</scope>
    <source>
        <strain evidence="1 2">ICMP 4525</strain>
    </source>
</reference>
<gene>
    <name evidence="1" type="ORF">ALP03_200330</name>
</gene>
<comment type="caution">
    <text evidence="1">The sequence shown here is derived from an EMBL/GenBank/DDBJ whole genome shotgun (WGS) entry which is preliminary data.</text>
</comment>
<evidence type="ECO:0000313" key="2">
    <source>
        <dbReference type="Proteomes" id="UP000271531"/>
    </source>
</evidence>